<gene>
    <name evidence="1" type="ORF">L1987_81321</name>
</gene>
<dbReference type="Proteomes" id="UP001056120">
    <property type="component" value="Linkage Group LG27"/>
</dbReference>
<sequence length="68" mass="7839">MMIENNSFVWLFSIRSKVDVTRKFVDDDIFKSKIANDVEQGRRLSNLSDWAQSDSSLVDLQLSDAEVQ</sequence>
<accession>A0ACB8YQ89</accession>
<protein>
    <submittedName>
        <fullName evidence="1">Uncharacterized protein</fullName>
    </submittedName>
</protein>
<reference evidence="1 2" key="2">
    <citation type="journal article" date="2022" name="Mol. Ecol. Resour.">
        <title>The genomes of chicory, endive, great burdock and yacon provide insights into Asteraceae paleo-polyploidization history and plant inulin production.</title>
        <authorList>
            <person name="Fan W."/>
            <person name="Wang S."/>
            <person name="Wang H."/>
            <person name="Wang A."/>
            <person name="Jiang F."/>
            <person name="Liu H."/>
            <person name="Zhao H."/>
            <person name="Xu D."/>
            <person name="Zhang Y."/>
        </authorList>
    </citation>
    <scope>NUCLEOTIDE SEQUENCE [LARGE SCALE GENOMIC DNA]</scope>
    <source>
        <strain evidence="2">cv. Yunnan</strain>
        <tissue evidence="1">Leaves</tissue>
    </source>
</reference>
<dbReference type="EMBL" id="CM042044">
    <property type="protein sequence ID" value="KAI3687621.1"/>
    <property type="molecule type" value="Genomic_DNA"/>
</dbReference>
<reference evidence="2" key="1">
    <citation type="journal article" date="2022" name="Mol. Ecol. Resour.">
        <title>The genomes of chicory, endive, great burdock and yacon provide insights into Asteraceae palaeo-polyploidization history and plant inulin production.</title>
        <authorList>
            <person name="Fan W."/>
            <person name="Wang S."/>
            <person name="Wang H."/>
            <person name="Wang A."/>
            <person name="Jiang F."/>
            <person name="Liu H."/>
            <person name="Zhao H."/>
            <person name="Xu D."/>
            <person name="Zhang Y."/>
        </authorList>
    </citation>
    <scope>NUCLEOTIDE SEQUENCE [LARGE SCALE GENOMIC DNA]</scope>
    <source>
        <strain evidence="2">cv. Yunnan</strain>
    </source>
</reference>
<evidence type="ECO:0000313" key="2">
    <source>
        <dbReference type="Proteomes" id="UP001056120"/>
    </source>
</evidence>
<keyword evidence="2" id="KW-1185">Reference proteome</keyword>
<organism evidence="1 2">
    <name type="scientific">Smallanthus sonchifolius</name>
    <dbReference type="NCBI Taxonomy" id="185202"/>
    <lineage>
        <taxon>Eukaryota</taxon>
        <taxon>Viridiplantae</taxon>
        <taxon>Streptophyta</taxon>
        <taxon>Embryophyta</taxon>
        <taxon>Tracheophyta</taxon>
        <taxon>Spermatophyta</taxon>
        <taxon>Magnoliopsida</taxon>
        <taxon>eudicotyledons</taxon>
        <taxon>Gunneridae</taxon>
        <taxon>Pentapetalae</taxon>
        <taxon>asterids</taxon>
        <taxon>campanulids</taxon>
        <taxon>Asterales</taxon>
        <taxon>Asteraceae</taxon>
        <taxon>Asteroideae</taxon>
        <taxon>Heliantheae alliance</taxon>
        <taxon>Millerieae</taxon>
        <taxon>Smallanthus</taxon>
    </lineage>
</organism>
<proteinExistence type="predicted"/>
<evidence type="ECO:0000313" key="1">
    <source>
        <dbReference type="EMBL" id="KAI3687621.1"/>
    </source>
</evidence>
<name>A0ACB8YQ89_9ASTR</name>
<comment type="caution">
    <text evidence="1">The sequence shown here is derived from an EMBL/GenBank/DDBJ whole genome shotgun (WGS) entry which is preliminary data.</text>
</comment>